<protein>
    <submittedName>
        <fullName evidence="2">Plant Basic Secretory Protein</fullName>
    </submittedName>
</protein>
<evidence type="ECO:0000256" key="1">
    <source>
        <dbReference type="SAM" id="SignalP"/>
    </source>
</evidence>
<evidence type="ECO:0000313" key="2">
    <source>
        <dbReference type="EMBL" id="QDU21220.1"/>
    </source>
</evidence>
<dbReference type="Proteomes" id="UP000319576">
    <property type="component" value="Chromosome"/>
</dbReference>
<feature type="chain" id="PRO_5021900976" evidence="1">
    <location>
        <begin position="19"/>
        <end position="343"/>
    </location>
</feature>
<dbReference type="AlphaFoldDB" id="A0A517XUN8"/>
<sequence precursor="true">MRGVSMLAAAVAAAPLLAEPVAPAPRPVVRAIAESTLPTSGSRIRQLAFDGDPASSFTSDGDAKQGDHLTLTFDRPVTLHAVSALVGRPGEGPAPTALEVSADGKTFTAAPPVGEVSARAVRVRATADLNKPLVVREFTIRSEPQVVPFRYPVEFVLDVTDAPELKAWGDKVVRVCEREYPDICTFLASDGYVPPTQLRMTLKNNYTGVAAAGGGRITGSVKYFKSRPDDIGAMVHETVHCVQQYKGRGNPGWLVEGIADYCRFWRYEPGKAGRLTPEKAQYNGSYRTTAAFLAFVTDRYDRQAVPKLNAMCREGRYTPAAWRTLTGKDVEELNQEWRATLAR</sequence>
<name>A0A517XUN8_9BACT</name>
<dbReference type="Gene3D" id="2.60.120.260">
    <property type="entry name" value="Galactose-binding domain-like"/>
    <property type="match status" value="1"/>
</dbReference>
<dbReference type="EMBL" id="CP036273">
    <property type="protein sequence ID" value="QDU21220.1"/>
    <property type="molecule type" value="Genomic_DNA"/>
</dbReference>
<dbReference type="PANTHER" id="PTHR33321:SF12">
    <property type="entry name" value="PLANT BASIC SECRETORY PROTEIN (BSP) FAMILY PROTEIN"/>
    <property type="match status" value="1"/>
</dbReference>
<dbReference type="Pfam" id="PF04450">
    <property type="entry name" value="BSP"/>
    <property type="match status" value="1"/>
</dbReference>
<reference evidence="2 3" key="1">
    <citation type="submission" date="2019-02" db="EMBL/GenBank/DDBJ databases">
        <title>Deep-cultivation of Planctomycetes and their phenomic and genomic characterization uncovers novel biology.</title>
        <authorList>
            <person name="Wiegand S."/>
            <person name="Jogler M."/>
            <person name="Boedeker C."/>
            <person name="Pinto D."/>
            <person name="Vollmers J."/>
            <person name="Rivas-Marin E."/>
            <person name="Kohn T."/>
            <person name="Peeters S.H."/>
            <person name="Heuer A."/>
            <person name="Rast P."/>
            <person name="Oberbeckmann S."/>
            <person name="Bunk B."/>
            <person name="Jeske O."/>
            <person name="Meyerdierks A."/>
            <person name="Storesund J.E."/>
            <person name="Kallscheuer N."/>
            <person name="Luecker S."/>
            <person name="Lage O.M."/>
            <person name="Pohl T."/>
            <person name="Merkel B.J."/>
            <person name="Hornburger P."/>
            <person name="Mueller R.-W."/>
            <person name="Bruemmer F."/>
            <person name="Labrenz M."/>
            <person name="Spormann A.M."/>
            <person name="Op den Camp H."/>
            <person name="Overmann J."/>
            <person name="Amann R."/>
            <person name="Jetten M.S.M."/>
            <person name="Mascher T."/>
            <person name="Medema M.H."/>
            <person name="Devos D.P."/>
            <person name="Kaster A.-K."/>
            <person name="Ovreas L."/>
            <person name="Rohde M."/>
            <person name="Galperin M.Y."/>
            <person name="Jogler C."/>
        </authorList>
    </citation>
    <scope>NUCLEOTIDE SEQUENCE [LARGE SCALE GENOMIC DNA]</scope>
    <source>
        <strain evidence="2 3">ETA_A1</strain>
    </source>
</reference>
<feature type="signal peptide" evidence="1">
    <location>
        <begin position="1"/>
        <end position="18"/>
    </location>
</feature>
<keyword evidence="1" id="KW-0732">Signal</keyword>
<dbReference type="InterPro" id="IPR007541">
    <property type="entry name" value="Uncharacterised_BSP"/>
</dbReference>
<gene>
    <name evidence="2" type="ORF">ETAA1_31850</name>
</gene>
<accession>A0A517XUN8</accession>
<dbReference type="KEGG" id="uli:ETAA1_31850"/>
<organism evidence="2 3">
    <name type="scientific">Urbifossiella limnaea</name>
    <dbReference type="NCBI Taxonomy" id="2528023"/>
    <lineage>
        <taxon>Bacteria</taxon>
        <taxon>Pseudomonadati</taxon>
        <taxon>Planctomycetota</taxon>
        <taxon>Planctomycetia</taxon>
        <taxon>Gemmatales</taxon>
        <taxon>Gemmataceae</taxon>
        <taxon>Urbifossiella</taxon>
    </lineage>
</organism>
<keyword evidence="3" id="KW-1185">Reference proteome</keyword>
<evidence type="ECO:0000313" key="3">
    <source>
        <dbReference type="Proteomes" id="UP000319576"/>
    </source>
</evidence>
<dbReference type="RefSeq" id="WP_238389455.1">
    <property type="nucleotide sequence ID" value="NZ_CP036273.1"/>
</dbReference>
<dbReference type="PANTHER" id="PTHR33321">
    <property type="match status" value="1"/>
</dbReference>
<proteinExistence type="predicted"/>